<evidence type="ECO:0000313" key="3">
    <source>
        <dbReference type="EMBL" id="TWT72910.1"/>
    </source>
</evidence>
<dbReference type="Pfam" id="PF19051">
    <property type="entry name" value="GFO_IDH_MocA_C2"/>
    <property type="match status" value="1"/>
</dbReference>
<dbReference type="RefSeq" id="WP_146390515.1">
    <property type="nucleotide sequence ID" value="NZ_SJPK01000003.1"/>
</dbReference>
<comment type="caution">
    <text evidence="3">The sequence shown here is derived from an EMBL/GenBank/DDBJ whole genome shotgun (WGS) entry which is preliminary data.</text>
</comment>
<dbReference type="InterPro" id="IPR050463">
    <property type="entry name" value="Gfo/Idh/MocA_oxidrdct_glycsds"/>
</dbReference>
<proteinExistence type="predicted"/>
<dbReference type="EMBL" id="SJPK01000003">
    <property type="protein sequence ID" value="TWT72910.1"/>
    <property type="molecule type" value="Genomic_DNA"/>
</dbReference>
<dbReference type="InterPro" id="IPR006311">
    <property type="entry name" value="TAT_signal"/>
</dbReference>
<accession>A0A5C5YC00</accession>
<name>A0A5C5YC00_9BACT</name>
<dbReference type="SUPFAM" id="SSF51735">
    <property type="entry name" value="NAD(P)-binding Rossmann-fold domains"/>
    <property type="match status" value="1"/>
</dbReference>
<evidence type="ECO:0000259" key="1">
    <source>
        <dbReference type="Pfam" id="PF01408"/>
    </source>
</evidence>
<dbReference type="PANTHER" id="PTHR43818:SF5">
    <property type="entry name" value="OXIDOREDUCTASE FAMILY PROTEIN"/>
    <property type="match status" value="1"/>
</dbReference>
<dbReference type="SUPFAM" id="SSF55347">
    <property type="entry name" value="Glyceraldehyde-3-phosphate dehydrogenase-like, C-terminal domain"/>
    <property type="match status" value="1"/>
</dbReference>
<dbReference type="Gene3D" id="3.30.360.10">
    <property type="entry name" value="Dihydrodipicolinate Reductase, domain 2"/>
    <property type="match status" value="1"/>
</dbReference>
<dbReference type="InterPro" id="IPR000683">
    <property type="entry name" value="Gfo/Idh/MocA-like_OxRdtase_N"/>
</dbReference>
<protein>
    <submittedName>
        <fullName evidence="3">Inositol 2-dehydrogenase</fullName>
        <ecNumber evidence="3">1.1.1.18</ecNumber>
    </submittedName>
</protein>
<reference evidence="3 4" key="1">
    <citation type="submission" date="2019-02" db="EMBL/GenBank/DDBJ databases">
        <title>Deep-cultivation of Planctomycetes and their phenomic and genomic characterization uncovers novel biology.</title>
        <authorList>
            <person name="Wiegand S."/>
            <person name="Jogler M."/>
            <person name="Boedeker C."/>
            <person name="Pinto D."/>
            <person name="Vollmers J."/>
            <person name="Rivas-Marin E."/>
            <person name="Kohn T."/>
            <person name="Peeters S.H."/>
            <person name="Heuer A."/>
            <person name="Rast P."/>
            <person name="Oberbeckmann S."/>
            <person name="Bunk B."/>
            <person name="Jeske O."/>
            <person name="Meyerdierks A."/>
            <person name="Storesund J.E."/>
            <person name="Kallscheuer N."/>
            <person name="Luecker S."/>
            <person name="Lage O.M."/>
            <person name="Pohl T."/>
            <person name="Merkel B.J."/>
            <person name="Hornburger P."/>
            <person name="Mueller R.-W."/>
            <person name="Bruemmer F."/>
            <person name="Labrenz M."/>
            <person name="Spormann A.M."/>
            <person name="Op Den Camp H."/>
            <person name="Overmann J."/>
            <person name="Amann R."/>
            <person name="Jetten M.S.M."/>
            <person name="Mascher T."/>
            <person name="Medema M.H."/>
            <person name="Devos D.P."/>
            <person name="Kaster A.-K."/>
            <person name="Ovreas L."/>
            <person name="Rohde M."/>
            <person name="Galperin M.Y."/>
            <person name="Jogler C."/>
        </authorList>
    </citation>
    <scope>NUCLEOTIDE SEQUENCE [LARGE SCALE GENOMIC DNA]</scope>
    <source>
        <strain evidence="3 4">CA85</strain>
    </source>
</reference>
<evidence type="ECO:0000313" key="4">
    <source>
        <dbReference type="Proteomes" id="UP000318053"/>
    </source>
</evidence>
<evidence type="ECO:0000259" key="2">
    <source>
        <dbReference type="Pfam" id="PF19051"/>
    </source>
</evidence>
<sequence length="437" mass="47686">MSSPQKTHITPAPSRRHFMGRSIAAASAAASTLAIPRFVRASTIGLGGAVAPSDRITVGGIGIGRRGTYDLGCFLEQSDVQFIAVADIKQTQRTAVKERVNAHHNNTDCDTYRDFRELLAREDIDSVLIATGPNWHATAACTAARAGKDIYCEKPCTKNIAQSLQLAETMRRSGVVFQAGTQRRNLPHFEFACMLARTGRLGTLRTVHAQPAGMKTKMSGWLPEQDLPPIEEVDWNMYLGPAAYRPYNKAWLDGFNFEKGGGLTGGGVLEWGSHCVDLCQWAAGADTTAAAVYHAPKDKRIVAEYPSGVKLVIRDDGWLPLGSCPVRFEGDDGWIETGDSGKFVLSSPELLAGREVAEIGGYPATFHVRDFLDCVKTRSQPRANAEAACYAHITCHAANVAAFLGRDVQLDTNTYDFIDDPEANRLRGEAFREPWQI</sequence>
<dbReference type="OrthoDB" id="9788246at2"/>
<dbReference type="Pfam" id="PF01408">
    <property type="entry name" value="GFO_IDH_MocA"/>
    <property type="match status" value="1"/>
</dbReference>
<feature type="domain" description="Gfo/Idh/MocA-like oxidoreductase N-terminal" evidence="1">
    <location>
        <begin position="57"/>
        <end position="180"/>
    </location>
</feature>
<dbReference type="GO" id="GO:0000166">
    <property type="term" value="F:nucleotide binding"/>
    <property type="evidence" value="ECO:0007669"/>
    <property type="project" value="InterPro"/>
</dbReference>
<dbReference type="InterPro" id="IPR043906">
    <property type="entry name" value="Gfo/Idh/MocA_OxRdtase_bact_C"/>
</dbReference>
<keyword evidence="3" id="KW-0560">Oxidoreductase</keyword>
<gene>
    <name evidence="3" type="primary">iolG_3</name>
    <name evidence="3" type="ORF">CA85_13710</name>
</gene>
<organism evidence="3 4">
    <name type="scientific">Allorhodopirellula solitaria</name>
    <dbReference type="NCBI Taxonomy" id="2527987"/>
    <lineage>
        <taxon>Bacteria</taxon>
        <taxon>Pseudomonadati</taxon>
        <taxon>Planctomycetota</taxon>
        <taxon>Planctomycetia</taxon>
        <taxon>Pirellulales</taxon>
        <taxon>Pirellulaceae</taxon>
        <taxon>Allorhodopirellula</taxon>
    </lineage>
</organism>
<dbReference type="InterPro" id="IPR036291">
    <property type="entry name" value="NAD(P)-bd_dom_sf"/>
</dbReference>
<feature type="domain" description="Gfo/Idh/MocA-like oxidoreductase bacterial type C-terminal" evidence="2">
    <location>
        <begin position="221"/>
        <end position="437"/>
    </location>
</feature>
<dbReference type="PANTHER" id="PTHR43818">
    <property type="entry name" value="BCDNA.GH03377"/>
    <property type="match status" value="1"/>
</dbReference>
<dbReference type="Gene3D" id="3.40.50.720">
    <property type="entry name" value="NAD(P)-binding Rossmann-like Domain"/>
    <property type="match status" value="1"/>
</dbReference>
<dbReference type="EC" id="1.1.1.18" evidence="3"/>
<dbReference type="PROSITE" id="PS51318">
    <property type="entry name" value="TAT"/>
    <property type="match status" value="1"/>
</dbReference>
<dbReference type="AlphaFoldDB" id="A0A5C5YC00"/>
<dbReference type="GO" id="GO:0050112">
    <property type="term" value="F:inositol 2-dehydrogenase (NAD+) activity"/>
    <property type="evidence" value="ECO:0007669"/>
    <property type="project" value="UniProtKB-EC"/>
</dbReference>
<dbReference type="Proteomes" id="UP000318053">
    <property type="component" value="Unassembled WGS sequence"/>
</dbReference>
<keyword evidence="4" id="KW-1185">Reference proteome</keyword>